<proteinExistence type="predicted"/>
<evidence type="ECO:0000256" key="1">
    <source>
        <dbReference type="SAM" id="MobiDB-lite"/>
    </source>
</evidence>
<gene>
    <name evidence="2" type="ORF">QQF64_011491</name>
</gene>
<comment type="caution">
    <text evidence="2">The sequence shown here is derived from an EMBL/GenBank/DDBJ whole genome shotgun (WGS) entry which is preliminary data.</text>
</comment>
<dbReference type="Proteomes" id="UP001558613">
    <property type="component" value="Unassembled WGS sequence"/>
</dbReference>
<name>A0ABR3LZD1_9TELE</name>
<sequence>MLIPPHVLLALSKHGRSGTAPGRLSPRPPLQPTHGSAACSFTQQQTPGLLSRLSPASPCRLAVQHFQSNSNLRRKALY</sequence>
<reference evidence="2 3" key="1">
    <citation type="submission" date="2023-09" db="EMBL/GenBank/DDBJ databases">
        <authorList>
            <person name="Wang M."/>
        </authorList>
    </citation>
    <scope>NUCLEOTIDE SEQUENCE [LARGE SCALE GENOMIC DNA]</scope>
    <source>
        <strain evidence="2">GT-2023</strain>
        <tissue evidence="2">Liver</tissue>
    </source>
</reference>
<keyword evidence="3" id="KW-1185">Reference proteome</keyword>
<evidence type="ECO:0000313" key="3">
    <source>
        <dbReference type="Proteomes" id="UP001558613"/>
    </source>
</evidence>
<dbReference type="EMBL" id="JAYMGO010000017">
    <property type="protein sequence ID" value="KAL1258247.1"/>
    <property type="molecule type" value="Genomic_DNA"/>
</dbReference>
<accession>A0ABR3LZD1</accession>
<protein>
    <submittedName>
        <fullName evidence="2">Uncharacterized protein</fullName>
    </submittedName>
</protein>
<evidence type="ECO:0000313" key="2">
    <source>
        <dbReference type="EMBL" id="KAL1258247.1"/>
    </source>
</evidence>
<organism evidence="2 3">
    <name type="scientific">Cirrhinus molitorella</name>
    <name type="common">mud carp</name>
    <dbReference type="NCBI Taxonomy" id="172907"/>
    <lineage>
        <taxon>Eukaryota</taxon>
        <taxon>Metazoa</taxon>
        <taxon>Chordata</taxon>
        <taxon>Craniata</taxon>
        <taxon>Vertebrata</taxon>
        <taxon>Euteleostomi</taxon>
        <taxon>Actinopterygii</taxon>
        <taxon>Neopterygii</taxon>
        <taxon>Teleostei</taxon>
        <taxon>Ostariophysi</taxon>
        <taxon>Cypriniformes</taxon>
        <taxon>Cyprinidae</taxon>
        <taxon>Labeoninae</taxon>
        <taxon>Labeonini</taxon>
        <taxon>Cirrhinus</taxon>
    </lineage>
</organism>
<feature type="region of interest" description="Disordered" evidence="1">
    <location>
        <begin position="13"/>
        <end position="38"/>
    </location>
</feature>